<evidence type="ECO:0000256" key="8">
    <source>
        <dbReference type="ARBA" id="ARBA00023211"/>
    </source>
</evidence>
<gene>
    <name evidence="10" type="ORF">GCL60_12405</name>
</gene>
<dbReference type="EC" id="4.1.99.12" evidence="3"/>
<evidence type="ECO:0000256" key="4">
    <source>
        <dbReference type="ARBA" id="ARBA00018836"/>
    </source>
</evidence>
<dbReference type="OrthoDB" id="5288730at2"/>
<dbReference type="Proteomes" id="UP000437748">
    <property type="component" value="Unassembled WGS sequence"/>
</dbReference>
<evidence type="ECO:0000313" key="10">
    <source>
        <dbReference type="EMBL" id="KAB8037966.1"/>
    </source>
</evidence>
<evidence type="ECO:0000313" key="11">
    <source>
        <dbReference type="Proteomes" id="UP000437748"/>
    </source>
</evidence>
<dbReference type="Pfam" id="PF00926">
    <property type="entry name" value="DHBP_synthase"/>
    <property type="match status" value="1"/>
</dbReference>
<evidence type="ECO:0000256" key="6">
    <source>
        <dbReference type="ARBA" id="ARBA00022723"/>
    </source>
</evidence>
<dbReference type="GO" id="GO:0005829">
    <property type="term" value="C:cytosol"/>
    <property type="evidence" value="ECO:0007669"/>
    <property type="project" value="TreeGrafter"/>
</dbReference>
<keyword evidence="9" id="KW-0456">Lyase</keyword>
<proteinExistence type="predicted"/>
<sequence>MELSEKYISELFSIKERLKKSLQAFKNGELILVGDDGLRENEVDLVFHAKGSTPQNVNFAITHAKGLLCVSLSHDIANRLGIGTAPNLPGGISHTNFTLSVDAKHGITSGISAKDRAHTISLMADPQATIQDFISPGHVFPLRAMNGGLLARAGHTEALYELCRMTNLPYAAAMCEVLGENGEAINPNLFTCDHKYPVFKNIPFISTVDILWNRILFENSNESVFEKNEEFIPSNLREKPIAVYLLNPKLEKSITLTTIVTIYNQNITPETTRISITNTAQSWDNSVSLSNCSVSISMFSTGNCLEKIPTCINDFCDMSAKEGLNNTKTSVKRVLSLLRSFQFINELTKNKFNLIQNINKLNFIVEEDKSFLAALLKCNEND</sequence>
<dbReference type="RefSeq" id="WP_153421045.1">
    <property type="nucleotide sequence ID" value="NZ_WFLM01000004.1"/>
</dbReference>
<evidence type="ECO:0000256" key="7">
    <source>
        <dbReference type="ARBA" id="ARBA00022842"/>
    </source>
</evidence>
<dbReference type="InterPro" id="IPR000422">
    <property type="entry name" value="DHBP_synthase_RibB"/>
</dbReference>
<comment type="function">
    <text evidence="1">Catalyzes the conversion of D-ribulose 5-phosphate to formate and 3,4-dihydroxy-2-butanone 4-phosphate.</text>
</comment>
<dbReference type="UniPathway" id="UPA00275">
    <property type="reaction ID" value="UER00399"/>
</dbReference>
<name>A0A6N6VTE6_9BACT</name>
<dbReference type="PANTHER" id="PTHR21327:SF46">
    <property type="entry name" value="3,4-DIHYDROXY-2-BUTANONE 4-PHOSPHATE SYNTHASE"/>
    <property type="match status" value="1"/>
</dbReference>
<dbReference type="Gene3D" id="3.90.870.10">
    <property type="entry name" value="DHBP synthase"/>
    <property type="match status" value="1"/>
</dbReference>
<keyword evidence="11" id="KW-1185">Reference proteome</keyword>
<dbReference type="SUPFAM" id="SSF55821">
    <property type="entry name" value="YrdC/RibB"/>
    <property type="match status" value="1"/>
</dbReference>
<dbReference type="GO" id="GO:0046872">
    <property type="term" value="F:metal ion binding"/>
    <property type="evidence" value="ECO:0007669"/>
    <property type="project" value="UniProtKB-KW"/>
</dbReference>
<dbReference type="AlphaFoldDB" id="A0A6N6VTE6"/>
<comment type="pathway">
    <text evidence="2">Cofactor biosynthesis; riboflavin biosynthesis; 2-hydroxy-3-oxobutyl phosphate from D-ribulose 5-phosphate: step 1/1.</text>
</comment>
<reference evidence="10 11" key="1">
    <citation type="submission" date="2019-10" db="EMBL/GenBank/DDBJ databases">
        <title>New species of Slilvanegrellaceae.</title>
        <authorList>
            <person name="Pitt A."/>
            <person name="Hahn M.W."/>
        </authorList>
    </citation>
    <scope>NUCLEOTIDE SEQUENCE [LARGE SCALE GENOMIC DNA]</scope>
    <source>
        <strain evidence="10 11">SP-Ram-0.45-NSY-1</strain>
    </source>
</reference>
<dbReference type="GO" id="GO:0009231">
    <property type="term" value="P:riboflavin biosynthetic process"/>
    <property type="evidence" value="ECO:0007669"/>
    <property type="project" value="UniProtKB-UniPathway"/>
</dbReference>
<comment type="caution">
    <text evidence="10">The sequence shown here is derived from an EMBL/GenBank/DDBJ whole genome shotgun (WGS) entry which is preliminary data.</text>
</comment>
<evidence type="ECO:0000256" key="1">
    <source>
        <dbReference type="ARBA" id="ARBA00002284"/>
    </source>
</evidence>
<dbReference type="EMBL" id="WFLM01000004">
    <property type="protein sequence ID" value="KAB8037966.1"/>
    <property type="molecule type" value="Genomic_DNA"/>
</dbReference>
<evidence type="ECO:0000256" key="5">
    <source>
        <dbReference type="ARBA" id="ARBA00022619"/>
    </source>
</evidence>
<keyword evidence="6" id="KW-0479">Metal-binding</keyword>
<evidence type="ECO:0000256" key="9">
    <source>
        <dbReference type="ARBA" id="ARBA00023239"/>
    </source>
</evidence>
<dbReference type="PANTHER" id="PTHR21327">
    <property type="entry name" value="GTP CYCLOHYDROLASE II-RELATED"/>
    <property type="match status" value="1"/>
</dbReference>
<accession>A0A6N6VTE6</accession>
<keyword evidence="8" id="KW-0464">Manganese</keyword>
<evidence type="ECO:0000256" key="2">
    <source>
        <dbReference type="ARBA" id="ARBA00004904"/>
    </source>
</evidence>
<dbReference type="GO" id="GO:0008686">
    <property type="term" value="F:3,4-dihydroxy-2-butanone-4-phosphate synthase activity"/>
    <property type="evidence" value="ECO:0007669"/>
    <property type="project" value="UniProtKB-EC"/>
</dbReference>
<protein>
    <recommendedName>
        <fullName evidence="4">3,4-dihydroxy-2-butanone 4-phosphate synthase</fullName>
        <ecNumber evidence="3">4.1.99.12</ecNumber>
    </recommendedName>
</protein>
<keyword evidence="7" id="KW-0460">Magnesium</keyword>
<keyword evidence="5" id="KW-0686">Riboflavin biosynthesis</keyword>
<dbReference type="InterPro" id="IPR017945">
    <property type="entry name" value="DHBP_synth_RibB-like_a/b_dom"/>
</dbReference>
<organism evidence="10 11">
    <name type="scientific">Silvanigrella paludirubra</name>
    <dbReference type="NCBI Taxonomy" id="2499159"/>
    <lineage>
        <taxon>Bacteria</taxon>
        <taxon>Pseudomonadati</taxon>
        <taxon>Bdellovibrionota</taxon>
        <taxon>Oligoflexia</taxon>
        <taxon>Silvanigrellales</taxon>
        <taxon>Silvanigrellaceae</taxon>
        <taxon>Silvanigrella</taxon>
    </lineage>
</organism>
<evidence type="ECO:0000256" key="3">
    <source>
        <dbReference type="ARBA" id="ARBA00012153"/>
    </source>
</evidence>